<organism evidence="1 2">
    <name type="scientific">Austropuccinia psidii MF-1</name>
    <dbReference type="NCBI Taxonomy" id="1389203"/>
    <lineage>
        <taxon>Eukaryota</taxon>
        <taxon>Fungi</taxon>
        <taxon>Dikarya</taxon>
        <taxon>Basidiomycota</taxon>
        <taxon>Pucciniomycotina</taxon>
        <taxon>Pucciniomycetes</taxon>
        <taxon>Pucciniales</taxon>
        <taxon>Sphaerophragmiaceae</taxon>
        <taxon>Austropuccinia</taxon>
    </lineage>
</organism>
<evidence type="ECO:0000313" key="1">
    <source>
        <dbReference type="EMBL" id="MBW0483934.1"/>
    </source>
</evidence>
<evidence type="ECO:0000313" key="2">
    <source>
        <dbReference type="Proteomes" id="UP000765509"/>
    </source>
</evidence>
<sequence length="103" mass="11288">MPTLANPPCITCGAETQTTQKVRVVPGICQQKFRCTNPNCDNSVGACMTPRVAYMFQCKKGHQTWINNDSCERNDHILSCSEHQGSNVEGNSHQPSCADCSIL</sequence>
<name>A0A9Q3CH42_9BASI</name>
<proteinExistence type="predicted"/>
<protein>
    <submittedName>
        <fullName evidence="1">Uncharacterized protein</fullName>
    </submittedName>
</protein>
<dbReference type="EMBL" id="AVOT02007442">
    <property type="protein sequence ID" value="MBW0483934.1"/>
    <property type="molecule type" value="Genomic_DNA"/>
</dbReference>
<gene>
    <name evidence="1" type="ORF">O181_023649</name>
</gene>
<reference evidence="1" key="1">
    <citation type="submission" date="2021-03" db="EMBL/GenBank/DDBJ databases">
        <title>Draft genome sequence of rust myrtle Austropuccinia psidii MF-1, a brazilian biotype.</title>
        <authorList>
            <person name="Quecine M.C."/>
            <person name="Pachon D.M.R."/>
            <person name="Bonatelli M.L."/>
            <person name="Correr F.H."/>
            <person name="Franceschini L.M."/>
            <person name="Leite T.F."/>
            <person name="Margarido G.R.A."/>
            <person name="Almeida C.A."/>
            <person name="Ferrarezi J.A."/>
            <person name="Labate C.A."/>
        </authorList>
    </citation>
    <scope>NUCLEOTIDE SEQUENCE</scope>
    <source>
        <strain evidence="1">MF-1</strain>
    </source>
</reference>
<comment type="caution">
    <text evidence="1">The sequence shown here is derived from an EMBL/GenBank/DDBJ whole genome shotgun (WGS) entry which is preliminary data.</text>
</comment>
<dbReference type="Proteomes" id="UP000765509">
    <property type="component" value="Unassembled WGS sequence"/>
</dbReference>
<accession>A0A9Q3CH42</accession>
<dbReference type="AlphaFoldDB" id="A0A9Q3CH42"/>
<keyword evidence="2" id="KW-1185">Reference proteome</keyword>